<evidence type="ECO:0000313" key="2">
    <source>
        <dbReference type="Proteomes" id="UP001185028"/>
    </source>
</evidence>
<comment type="caution">
    <text evidence="1">The sequence shown here is derived from an EMBL/GenBank/DDBJ whole genome shotgun (WGS) entry which is preliminary data.</text>
</comment>
<accession>A0ABU1IVS1</accession>
<protein>
    <recommendedName>
        <fullName evidence="3">DUF1292 domain-containing protein</fullName>
    </recommendedName>
</protein>
<evidence type="ECO:0008006" key="3">
    <source>
        <dbReference type="Google" id="ProtNLM"/>
    </source>
</evidence>
<sequence length="110" mass="12989">MATIHIRQPKLERLEEPEKGFLGRVELEVEGHTQPYELTLFSKRGHDWDYSLHFLNESGKEEEIEAVEQIIEEDDDEFDRIIEAIWEVYPGPEEHKPKDYRSSSDESDNS</sequence>
<dbReference type="RefSeq" id="WP_229685540.1">
    <property type="nucleotide sequence ID" value="NZ_BMMB01000001.1"/>
</dbReference>
<reference evidence="1 2" key="1">
    <citation type="submission" date="2023-07" db="EMBL/GenBank/DDBJ databases">
        <title>Genomic Encyclopedia of Type Strains, Phase IV (KMG-IV): sequencing the most valuable type-strain genomes for metagenomic binning, comparative biology and taxonomic classification.</title>
        <authorList>
            <person name="Goeker M."/>
        </authorList>
    </citation>
    <scope>NUCLEOTIDE SEQUENCE [LARGE SCALE GENOMIC DNA]</scope>
    <source>
        <strain evidence="1 2">DSM 22170</strain>
    </source>
</reference>
<organism evidence="1 2">
    <name type="scientific">Paenibacillus hunanensis</name>
    <dbReference type="NCBI Taxonomy" id="539262"/>
    <lineage>
        <taxon>Bacteria</taxon>
        <taxon>Bacillati</taxon>
        <taxon>Bacillota</taxon>
        <taxon>Bacilli</taxon>
        <taxon>Bacillales</taxon>
        <taxon>Paenibacillaceae</taxon>
        <taxon>Paenibacillus</taxon>
    </lineage>
</organism>
<proteinExistence type="predicted"/>
<gene>
    <name evidence="1" type="ORF">JOC58_001215</name>
</gene>
<dbReference type="Proteomes" id="UP001185028">
    <property type="component" value="Unassembled WGS sequence"/>
</dbReference>
<keyword evidence="2" id="KW-1185">Reference proteome</keyword>
<dbReference type="EMBL" id="JAVDQH010000004">
    <property type="protein sequence ID" value="MDR6243328.1"/>
    <property type="molecule type" value="Genomic_DNA"/>
</dbReference>
<evidence type="ECO:0000313" key="1">
    <source>
        <dbReference type="EMBL" id="MDR6243328.1"/>
    </source>
</evidence>
<name>A0ABU1IVS1_9BACL</name>